<keyword evidence="1" id="KW-0378">Hydrolase</keyword>
<dbReference type="EMBL" id="AZJI01000005">
    <property type="protein sequence ID" value="ETD23301.1"/>
    <property type="molecule type" value="Genomic_DNA"/>
</dbReference>
<evidence type="ECO:0000313" key="3">
    <source>
        <dbReference type="EMBL" id="ETD23301.1"/>
    </source>
</evidence>
<organism evidence="3 4">
    <name type="scientific">Helicobacter macacae MIT 99-5501</name>
    <dbReference type="NCBI Taxonomy" id="1357400"/>
    <lineage>
        <taxon>Bacteria</taxon>
        <taxon>Pseudomonadati</taxon>
        <taxon>Campylobacterota</taxon>
        <taxon>Epsilonproteobacteria</taxon>
        <taxon>Campylobacterales</taxon>
        <taxon>Helicobacteraceae</taxon>
        <taxon>Helicobacter</taxon>
    </lineage>
</organism>
<dbReference type="InterPro" id="IPR050287">
    <property type="entry name" value="MTA/SAH_deaminase"/>
</dbReference>
<dbReference type="InterPro" id="IPR006680">
    <property type="entry name" value="Amidohydro-rel"/>
</dbReference>
<reference evidence="3 4" key="1">
    <citation type="journal article" date="2014" name="Genome Announc.">
        <title>Draft genome sequences of six enterohepatic helicobacter species isolated from humans and one from rhesus macaques.</title>
        <authorList>
            <person name="Shen Z."/>
            <person name="Sheh A."/>
            <person name="Young S.K."/>
            <person name="Abouelliel A."/>
            <person name="Ward D.V."/>
            <person name="Earl A.M."/>
            <person name="Fox J.G."/>
        </authorList>
    </citation>
    <scope>NUCLEOTIDE SEQUENCE [LARGE SCALE GENOMIC DNA]</scope>
    <source>
        <strain evidence="3 4">MIT 99-5501</strain>
    </source>
</reference>
<protein>
    <recommendedName>
        <fullName evidence="2">Amidohydrolase-related domain-containing protein</fullName>
    </recommendedName>
</protein>
<dbReference type="PATRIC" id="fig|1357400.3.peg.1492"/>
<dbReference type="Proteomes" id="UP000018731">
    <property type="component" value="Unassembled WGS sequence"/>
</dbReference>
<feature type="domain" description="Amidohydrolase-related" evidence="2">
    <location>
        <begin position="125"/>
        <end position="485"/>
    </location>
</feature>
<evidence type="ECO:0000313" key="4">
    <source>
        <dbReference type="Proteomes" id="UP000018731"/>
    </source>
</evidence>
<evidence type="ECO:0000259" key="2">
    <source>
        <dbReference type="Pfam" id="PF01979"/>
    </source>
</evidence>
<sequence length="488" mass="53620">MRLIGASLVFVCDEDFTIIKNGGVVFENGRILAVGEYKELESKIESNTDFSIESSADFGADFGAGFDAKSSIKSSVDFAKGFGKLSGRSLDSSFDRDFALDFAKREKNKKKAKKPIKKQFFSDCILLPAFVNAHIHFEFGANTTSFAYGSFEAWLASVMSYRGGVLEKLESVLKKQINTQLECGVGSVGAISSYGGDMLALAHSPLRVSYFCEVLGASEVENSFVRFRERFESAFEVKSERFIPRVAIHSPYSVHSELAKKVIDFATQKSSTKPIISAHFLESASEREWLESKSGWFKGFYADTLKIPNPKPLYEISEFLELFSGVQAVLTHCVAMSEVELGRILDAGHFITTCPRSNRLLGGKMLDIAHFRRVDSRFAHSLAIGTDGASSNVDTNLLDEMRSALFGLGLCEGFGLGEAAKLLLLSATRYGAQALGLENGELKRGKYADFALFGIPKIADSATPILHFLTNAKKVDMLYINGEVVIKR</sequence>
<dbReference type="HOGENOM" id="CLU_012358_10_1_7"/>
<comment type="caution">
    <text evidence="3">The sequence shown here is derived from an EMBL/GenBank/DDBJ whole genome shotgun (WGS) entry which is preliminary data.</text>
</comment>
<dbReference type="NCBIfam" id="NF006269">
    <property type="entry name" value="PRK08418.1"/>
    <property type="match status" value="1"/>
</dbReference>
<dbReference type="Gene3D" id="2.30.40.10">
    <property type="entry name" value="Urease, subunit C, domain 1"/>
    <property type="match status" value="1"/>
</dbReference>
<gene>
    <name evidence="3" type="ORF">HMPREF2086_01100</name>
</gene>
<dbReference type="SUPFAM" id="SSF51556">
    <property type="entry name" value="Metallo-dependent hydrolases"/>
    <property type="match status" value="1"/>
</dbReference>
<dbReference type="PANTHER" id="PTHR43794:SF11">
    <property type="entry name" value="AMIDOHYDROLASE-RELATED DOMAIN-CONTAINING PROTEIN"/>
    <property type="match status" value="1"/>
</dbReference>
<accession>V8C966</accession>
<dbReference type="InterPro" id="IPR032466">
    <property type="entry name" value="Metal_Hydrolase"/>
</dbReference>
<dbReference type="STRING" id="1357400.HMPREF2086_01100"/>
<dbReference type="OrthoDB" id="9807210at2"/>
<dbReference type="SUPFAM" id="SSF51338">
    <property type="entry name" value="Composite domain of metallo-dependent hydrolases"/>
    <property type="match status" value="1"/>
</dbReference>
<dbReference type="AlphaFoldDB" id="V8C966"/>
<dbReference type="RefSeq" id="WP_023927826.1">
    <property type="nucleotide sequence ID" value="NZ_KI669454.1"/>
</dbReference>
<dbReference type="InterPro" id="IPR011059">
    <property type="entry name" value="Metal-dep_hydrolase_composite"/>
</dbReference>
<evidence type="ECO:0000256" key="1">
    <source>
        <dbReference type="ARBA" id="ARBA00022801"/>
    </source>
</evidence>
<name>V8C966_9HELI</name>
<dbReference type="eggNOG" id="COG0402">
    <property type="taxonomic scope" value="Bacteria"/>
</dbReference>
<dbReference type="Gene3D" id="3.20.20.140">
    <property type="entry name" value="Metal-dependent hydrolases"/>
    <property type="match status" value="1"/>
</dbReference>
<dbReference type="GO" id="GO:0016810">
    <property type="term" value="F:hydrolase activity, acting on carbon-nitrogen (but not peptide) bonds"/>
    <property type="evidence" value="ECO:0007669"/>
    <property type="project" value="InterPro"/>
</dbReference>
<keyword evidence="4" id="KW-1185">Reference proteome</keyword>
<proteinExistence type="predicted"/>
<dbReference type="PANTHER" id="PTHR43794">
    <property type="entry name" value="AMINOHYDROLASE SSNA-RELATED"/>
    <property type="match status" value="1"/>
</dbReference>
<dbReference type="Pfam" id="PF01979">
    <property type="entry name" value="Amidohydro_1"/>
    <property type="match status" value="1"/>
</dbReference>